<gene>
    <name evidence="2" type="ORF">LWI29_001874</name>
</gene>
<feature type="region of interest" description="Disordered" evidence="1">
    <location>
        <begin position="20"/>
        <end position="92"/>
    </location>
</feature>
<feature type="compositionally biased region" description="Basic and acidic residues" evidence="1">
    <location>
        <begin position="67"/>
        <end position="92"/>
    </location>
</feature>
<accession>A0AA39SHD9</accession>
<proteinExistence type="predicted"/>
<evidence type="ECO:0000256" key="1">
    <source>
        <dbReference type="SAM" id="MobiDB-lite"/>
    </source>
</evidence>
<sequence>MAHRCYAVSSNPYALAKHCSQITTEDDQRGPKAGDPPQARGLSSNMEPHGIGMEHLGSMLEQPEVEEAPKEEMPEEEERGRPAEELEEVVIREEDPPKTVKIGSTLTSEHKAALQRSSGTTMMWIHFWDCALVHQRRSTSAGRPAPLTGANRPVVRRWSCAGVDQRRPPAPIAQYGAAGLALVAAPDVQRSSQNWLVRWSCAGPPAQVHQRTEYFSGEFSKRPHFTYGLYIYANLILGHLQEFLFMLHT</sequence>
<name>A0AA39SHD9_ACESA</name>
<evidence type="ECO:0000313" key="2">
    <source>
        <dbReference type="EMBL" id="KAK0591439.1"/>
    </source>
</evidence>
<comment type="caution">
    <text evidence="2">The sequence shown here is derived from an EMBL/GenBank/DDBJ whole genome shotgun (WGS) entry which is preliminary data.</text>
</comment>
<keyword evidence="3" id="KW-1185">Reference proteome</keyword>
<reference evidence="2" key="2">
    <citation type="submission" date="2023-06" db="EMBL/GenBank/DDBJ databases">
        <authorList>
            <person name="Swenson N.G."/>
            <person name="Wegrzyn J.L."/>
            <person name="Mcevoy S.L."/>
        </authorList>
    </citation>
    <scope>NUCLEOTIDE SEQUENCE</scope>
    <source>
        <strain evidence="2">NS2018</strain>
        <tissue evidence="2">Leaf</tissue>
    </source>
</reference>
<protein>
    <submittedName>
        <fullName evidence="2">Uncharacterized protein</fullName>
    </submittedName>
</protein>
<dbReference type="AlphaFoldDB" id="A0AA39SHD9"/>
<dbReference type="Proteomes" id="UP001168877">
    <property type="component" value="Unassembled WGS sequence"/>
</dbReference>
<organism evidence="2 3">
    <name type="scientific">Acer saccharum</name>
    <name type="common">Sugar maple</name>
    <dbReference type="NCBI Taxonomy" id="4024"/>
    <lineage>
        <taxon>Eukaryota</taxon>
        <taxon>Viridiplantae</taxon>
        <taxon>Streptophyta</taxon>
        <taxon>Embryophyta</taxon>
        <taxon>Tracheophyta</taxon>
        <taxon>Spermatophyta</taxon>
        <taxon>Magnoliopsida</taxon>
        <taxon>eudicotyledons</taxon>
        <taxon>Gunneridae</taxon>
        <taxon>Pentapetalae</taxon>
        <taxon>rosids</taxon>
        <taxon>malvids</taxon>
        <taxon>Sapindales</taxon>
        <taxon>Sapindaceae</taxon>
        <taxon>Hippocastanoideae</taxon>
        <taxon>Acereae</taxon>
        <taxon>Acer</taxon>
    </lineage>
</organism>
<evidence type="ECO:0000313" key="3">
    <source>
        <dbReference type="Proteomes" id="UP001168877"/>
    </source>
</evidence>
<dbReference type="EMBL" id="JAUESC010000380">
    <property type="protein sequence ID" value="KAK0591439.1"/>
    <property type="molecule type" value="Genomic_DNA"/>
</dbReference>
<reference evidence="2" key="1">
    <citation type="journal article" date="2022" name="Plant J.">
        <title>Strategies of tolerance reflected in two North American maple genomes.</title>
        <authorList>
            <person name="McEvoy S.L."/>
            <person name="Sezen U.U."/>
            <person name="Trouern-Trend A."/>
            <person name="McMahon S.M."/>
            <person name="Schaberg P.G."/>
            <person name="Yang J."/>
            <person name="Wegrzyn J.L."/>
            <person name="Swenson N.G."/>
        </authorList>
    </citation>
    <scope>NUCLEOTIDE SEQUENCE</scope>
    <source>
        <strain evidence="2">NS2018</strain>
    </source>
</reference>